<evidence type="ECO:0000256" key="1">
    <source>
        <dbReference type="ARBA" id="ARBA00023125"/>
    </source>
</evidence>
<dbReference type="SUPFAM" id="SSF46955">
    <property type="entry name" value="Putative DNA-binding domain"/>
    <property type="match status" value="1"/>
</dbReference>
<dbReference type="Pfam" id="PF13411">
    <property type="entry name" value="MerR_1"/>
    <property type="match status" value="1"/>
</dbReference>
<reference evidence="3" key="2">
    <citation type="submission" date="2020-09" db="EMBL/GenBank/DDBJ databases">
        <authorList>
            <person name="Sun Q."/>
            <person name="Zhou Y."/>
        </authorList>
    </citation>
    <scope>NUCLEOTIDE SEQUENCE</scope>
    <source>
        <strain evidence="3">CGMCC 1.15454</strain>
    </source>
</reference>
<dbReference type="Proteomes" id="UP000621492">
    <property type="component" value="Unassembled WGS sequence"/>
</dbReference>
<name>A0A9W5X588_9BACI</name>
<organism evidence="3 4">
    <name type="scientific">Lentibacillus populi</name>
    <dbReference type="NCBI Taxonomy" id="1827502"/>
    <lineage>
        <taxon>Bacteria</taxon>
        <taxon>Bacillati</taxon>
        <taxon>Bacillota</taxon>
        <taxon>Bacilli</taxon>
        <taxon>Bacillales</taxon>
        <taxon>Bacillaceae</taxon>
        <taxon>Lentibacillus</taxon>
    </lineage>
</organism>
<keyword evidence="4" id="KW-1185">Reference proteome</keyword>
<keyword evidence="1" id="KW-0238">DNA-binding</keyword>
<dbReference type="PRINTS" id="PR00040">
    <property type="entry name" value="HTHMERR"/>
</dbReference>
<comment type="caution">
    <text evidence="3">The sequence shown here is derived from an EMBL/GenBank/DDBJ whole genome shotgun (WGS) entry which is preliminary data.</text>
</comment>
<dbReference type="InterPro" id="IPR047057">
    <property type="entry name" value="MerR_fam"/>
</dbReference>
<dbReference type="CDD" id="cd01106">
    <property type="entry name" value="HTH_TipAL-Mta"/>
    <property type="match status" value="1"/>
</dbReference>
<gene>
    <name evidence="3" type="ORF">GCM10011409_17690</name>
</gene>
<proteinExistence type="predicted"/>
<dbReference type="InterPro" id="IPR000551">
    <property type="entry name" value="MerR-type_HTH_dom"/>
</dbReference>
<dbReference type="EMBL" id="BMJD01000011">
    <property type="protein sequence ID" value="GGB40658.1"/>
    <property type="molecule type" value="Genomic_DNA"/>
</dbReference>
<dbReference type="Gene3D" id="1.10.1660.10">
    <property type="match status" value="1"/>
</dbReference>
<dbReference type="PANTHER" id="PTHR30204:SF90">
    <property type="entry name" value="HTH-TYPE TRANSCRIPTIONAL ACTIVATOR MTA"/>
    <property type="match status" value="1"/>
</dbReference>
<evidence type="ECO:0000259" key="2">
    <source>
        <dbReference type="PROSITE" id="PS50937"/>
    </source>
</evidence>
<evidence type="ECO:0000313" key="4">
    <source>
        <dbReference type="Proteomes" id="UP000621492"/>
    </source>
</evidence>
<sequence length="84" mass="10041">MLYTVKEMAKFANVTIKTLHHYHKIGLLYPYKVSEAGYRLYGMKELERLQQILFYRELDFPLKEIKNYWMVGLTEYPSCPGRSS</sequence>
<evidence type="ECO:0000313" key="3">
    <source>
        <dbReference type="EMBL" id="GGB40658.1"/>
    </source>
</evidence>
<dbReference type="PROSITE" id="PS50937">
    <property type="entry name" value="HTH_MERR_2"/>
    <property type="match status" value="1"/>
</dbReference>
<reference evidence="3" key="1">
    <citation type="journal article" date="2014" name="Int. J. Syst. Evol. Microbiol.">
        <title>Complete genome sequence of Corynebacterium casei LMG S-19264T (=DSM 44701T), isolated from a smear-ripened cheese.</title>
        <authorList>
            <consortium name="US DOE Joint Genome Institute (JGI-PGF)"/>
            <person name="Walter F."/>
            <person name="Albersmeier A."/>
            <person name="Kalinowski J."/>
            <person name="Ruckert C."/>
        </authorList>
    </citation>
    <scope>NUCLEOTIDE SEQUENCE</scope>
    <source>
        <strain evidence="3">CGMCC 1.15454</strain>
    </source>
</reference>
<protein>
    <recommendedName>
        <fullName evidence="2">HTH merR-type domain-containing protein</fullName>
    </recommendedName>
</protein>
<dbReference type="GO" id="GO:0003677">
    <property type="term" value="F:DNA binding"/>
    <property type="evidence" value="ECO:0007669"/>
    <property type="project" value="UniProtKB-KW"/>
</dbReference>
<feature type="domain" description="HTH merR-type" evidence="2">
    <location>
        <begin position="2"/>
        <end position="71"/>
    </location>
</feature>
<dbReference type="PANTHER" id="PTHR30204">
    <property type="entry name" value="REDOX-CYCLING DRUG-SENSING TRANSCRIPTIONAL ACTIVATOR SOXR"/>
    <property type="match status" value="1"/>
</dbReference>
<accession>A0A9W5X588</accession>
<dbReference type="SMART" id="SM00422">
    <property type="entry name" value="HTH_MERR"/>
    <property type="match status" value="1"/>
</dbReference>
<dbReference type="InterPro" id="IPR009061">
    <property type="entry name" value="DNA-bd_dom_put_sf"/>
</dbReference>
<dbReference type="AlphaFoldDB" id="A0A9W5X588"/>
<dbReference type="GO" id="GO:0003700">
    <property type="term" value="F:DNA-binding transcription factor activity"/>
    <property type="evidence" value="ECO:0007669"/>
    <property type="project" value="InterPro"/>
</dbReference>